<evidence type="ECO:0000256" key="2">
    <source>
        <dbReference type="ARBA" id="ARBA00007422"/>
    </source>
</evidence>
<evidence type="ECO:0000256" key="1">
    <source>
        <dbReference type="ARBA" id="ARBA00004939"/>
    </source>
</evidence>
<dbReference type="HAMAP" id="MF_00147_B">
    <property type="entry name" value="TIM_B"/>
    <property type="match status" value="1"/>
</dbReference>
<feature type="binding site" evidence="7">
    <location>
        <begin position="235"/>
        <end position="236"/>
    </location>
    <ligand>
        <name>substrate</name>
    </ligand>
</feature>
<keyword evidence="6 7" id="KW-0413">Isomerase</keyword>
<keyword evidence="4 7" id="KW-0963">Cytoplasm</keyword>
<comment type="pathway">
    <text evidence="1">Carbohydrate metabolism; erythritol degradation.</text>
</comment>
<feature type="binding site" evidence="7">
    <location>
        <begin position="13"/>
        <end position="15"/>
    </location>
    <ligand>
        <name>substrate</name>
    </ligand>
</feature>
<dbReference type="Proteomes" id="UP001562065">
    <property type="component" value="Unassembled WGS sequence"/>
</dbReference>
<comment type="similarity">
    <text evidence="2 7 8">Belongs to the triosephosphate isomerase family.</text>
</comment>
<dbReference type="PROSITE" id="PS00171">
    <property type="entry name" value="TIM_1"/>
    <property type="match status" value="1"/>
</dbReference>
<accession>A0ABV4ADG8</accession>
<gene>
    <name evidence="7 10" type="primary">tpiA</name>
    <name evidence="10" type="ORF">AB5I84_01870</name>
</gene>
<comment type="subcellular location">
    <subcellularLocation>
        <location evidence="7 8">Cytoplasm</location>
    </subcellularLocation>
</comment>
<comment type="caution">
    <text evidence="10">The sequence shown here is derived from an EMBL/GenBank/DDBJ whole genome shotgun (WGS) entry which is preliminary data.</text>
</comment>
<evidence type="ECO:0000256" key="4">
    <source>
        <dbReference type="ARBA" id="ARBA00022490"/>
    </source>
</evidence>
<dbReference type="CDD" id="cd00311">
    <property type="entry name" value="TIM"/>
    <property type="match status" value="1"/>
</dbReference>
<dbReference type="PROSITE" id="PS51440">
    <property type="entry name" value="TIM_2"/>
    <property type="match status" value="1"/>
</dbReference>
<evidence type="ECO:0000256" key="3">
    <source>
        <dbReference type="ARBA" id="ARBA00022432"/>
    </source>
</evidence>
<evidence type="ECO:0000313" key="10">
    <source>
        <dbReference type="EMBL" id="MEY1660890.1"/>
    </source>
</evidence>
<comment type="function">
    <text evidence="7">Involved in the gluconeogenesis. Catalyzes stereospecifically the conversion of dihydroxyacetone phosphate (DHAP) to D-glyceraldehyde-3-phosphate (G3P).</text>
</comment>
<dbReference type="SUPFAM" id="SSF51351">
    <property type="entry name" value="Triosephosphate isomerase (TIM)"/>
    <property type="match status" value="1"/>
</dbReference>
<proteinExistence type="inferred from homology"/>
<keyword evidence="5 7" id="KW-0324">Glycolysis</keyword>
<organism evidence="10 11">
    <name type="scientific">Isoalcanivorax beigongshangi</name>
    <dbReference type="NCBI Taxonomy" id="3238810"/>
    <lineage>
        <taxon>Bacteria</taxon>
        <taxon>Pseudomonadati</taxon>
        <taxon>Pseudomonadota</taxon>
        <taxon>Gammaproteobacteria</taxon>
        <taxon>Oceanospirillales</taxon>
        <taxon>Alcanivoracaceae</taxon>
        <taxon>Isoalcanivorax</taxon>
    </lineage>
</organism>
<comment type="pathway">
    <text evidence="7 8">Carbohydrate biosynthesis; gluconeogenesis.</text>
</comment>
<feature type="binding site" evidence="7">
    <location>
        <position position="175"/>
    </location>
    <ligand>
        <name>substrate</name>
    </ligand>
</feature>
<dbReference type="EMBL" id="JBGCUO010000001">
    <property type="protein sequence ID" value="MEY1660890.1"/>
    <property type="molecule type" value="Genomic_DNA"/>
</dbReference>
<dbReference type="PANTHER" id="PTHR21139">
    <property type="entry name" value="TRIOSEPHOSPHATE ISOMERASE"/>
    <property type="match status" value="1"/>
</dbReference>
<feature type="signal peptide" evidence="9">
    <location>
        <begin position="1"/>
        <end position="23"/>
    </location>
</feature>
<evidence type="ECO:0000256" key="7">
    <source>
        <dbReference type="HAMAP-Rule" id="MF_00147"/>
    </source>
</evidence>
<sequence length="254" mass="25876">MTTTSRRPLVAGNWKMNGSAALAASLSQAVRAAAPAQVEVLLCPPFPYLAQVQAALVGSGVQLGAQDLAVAQDGAFTGEVSGAMLRDVGCGYVLVGHSERRTLYGETDAVVAEKFAAAQAQGLRPILCVGETLDEHEAGEAEAVVRRQLDAVLNKVGIAAFADAVVAYEPVWAIGTGLTATPAQAQTLHAVIRAHLADQDASVAAAVRLLYGGSVKADNAASLLAEKDIDGGLIGGASLDADSFLAICQAAKAD</sequence>
<dbReference type="NCBIfam" id="TIGR00419">
    <property type="entry name" value="tim"/>
    <property type="match status" value="1"/>
</dbReference>
<dbReference type="InterPro" id="IPR013785">
    <property type="entry name" value="Aldolase_TIM"/>
</dbReference>
<name>A0ABV4ADG8_9GAMM</name>
<evidence type="ECO:0000256" key="9">
    <source>
        <dbReference type="SAM" id="SignalP"/>
    </source>
</evidence>
<keyword evidence="9" id="KW-0732">Signal</keyword>
<evidence type="ECO:0000256" key="5">
    <source>
        <dbReference type="ARBA" id="ARBA00023152"/>
    </source>
</evidence>
<keyword evidence="3 7" id="KW-0312">Gluconeogenesis</keyword>
<evidence type="ECO:0000256" key="6">
    <source>
        <dbReference type="ARBA" id="ARBA00023235"/>
    </source>
</evidence>
<dbReference type="Pfam" id="PF00121">
    <property type="entry name" value="TIM"/>
    <property type="match status" value="1"/>
</dbReference>
<dbReference type="InterPro" id="IPR020861">
    <property type="entry name" value="Triosephosphate_isomerase_AS"/>
</dbReference>
<feature type="active site" description="Electrophile" evidence="7">
    <location>
        <position position="97"/>
    </location>
</feature>
<comment type="catalytic activity">
    <reaction evidence="7 8">
        <text>D-glyceraldehyde 3-phosphate = dihydroxyacetone phosphate</text>
        <dbReference type="Rhea" id="RHEA:18585"/>
        <dbReference type="ChEBI" id="CHEBI:57642"/>
        <dbReference type="ChEBI" id="CHEBI:59776"/>
        <dbReference type="EC" id="5.3.1.1"/>
    </reaction>
</comment>
<feature type="active site" description="Proton acceptor" evidence="7">
    <location>
        <position position="169"/>
    </location>
</feature>
<evidence type="ECO:0000256" key="8">
    <source>
        <dbReference type="RuleBase" id="RU363013"/>
    </source>
</evidence>
<dbReference type="GO" id="GO:0004807">
    <property type="term" value="F:triose-phosphate isomerase activity"/>
    <property type="evidence" value="ECO:0007669"/>
    <property type="project" value="UniProtKB-EC"/>
</dbReference>
<dbReference type="RefSeq" id="WP_369454130.1">
    <property type="nucleotide sequence ID" value="NZ_JBGCUO010000001.1"/>
</dbReference>
<feature type="binding site" evidence="7">
    <location>
        <position position="214"/>
    </location>
    <ligand>
        <name>substrate</name>
    </ligand>
</feature>
<dbReference type="PANTHER" id="PTHR21139:SF42">
    <property type="entry name" value="TRIOSEPHOSPHATE ISOMERASE"/>
    <property type="match status" value="1"/>
</dbReference>
<dbReference type="EC" id="5.3.1.1" evidence="7 8"/>
<feature type="chain" id="PRO_5045611597" description="Triosephosphate isomerase" evidence="9">
    <location>
        <begin position="24"/>
        <end position="254"/>
    </location>
</feature>
<reference evidence="10 11" key="1">
    <citation type="submission" date="2024-07" db="EMBL/GenBank/DDBJ databases">
        <authorList>
            <person name="Ren Q."/>
        </authorList>
    </citation>
    <scope>NUCLEOTIDE SEQUENCE [LARGE SCALE GENOMIC DNA]</scope>
    <source>
        <strain evidence="10 11">REN37</strain>
    </source>
</reference>
<keyword evidence="11" id="KW-1185">Reference proteome</keyword>
<comment type="pathway">
    <text evidence="7 8">Carbohydrate degradation; glycolysis; D-glyceraldehyde 3-phosphate from glycerone phosphate: step 1/1.</text>
</comment>
<protein>
    <recommendedName>
        <fullName evidence="7 8">Triosephosphate isomerase</fullName>
        <shortName evidence="7">TIM</shortName>
        <shortName evidence="7">TPI</shortName>
        <ecNumber evidence="7 8">5.3.1.1</ecNumber>
    </recommendedName>
    <alternativeName>
        <fullName evidence="7">Triose-phosphate isomerase</fullName>
    </alternativeName>
</protein>
<evidence type="ECO:0000313" key="11">
    <source>
        <dbReference type="Proteomes" id="UP001562065"/>
    </source>
</evidence>
<dbReference type="InterPro" id="IPR022896">
    <property type="entry name" value="TrioseP_Isoase_bac/euk"/>
</dbReference>
<dbReference type="InterPro" id="IPR000652">
    <property type="entry name" value="Triosephosphate_isomerase"/>
</dbReference>
<comment type="subunit">
    <text evidence="7 8">Homodimer.</text>
</comment>
<dbReference type="Gene3D" id="3.20.20.70">
    <property type="entry name" value="Aldolase class I"/>
    <property type="match status" value="1"/>
</dbReference>
<dbReference type="InterPro" id="IPR035990">
    <property type="entry name" value="TIM_sf"/>
</dbReference>